<dbReference type="Proteomes" id="UP000199021">
    <property type="component" value="Unassembled WGS sequence"/>
</dbReference>
<comment type="function">
    <text evidence="1">Could be involved in insertion of integral membrane proteins into the membrane.</text>
</comment>
<evidence type="ECO:0000313" key="4">
    <source>
        <dbReference type="Proteomes" id="UP000199021"/>
    </source>
</evidence>
<dbReference type="PANTHER" id="PTHR33383:SF1">
    <property type="entry name" value="MEMBRANE PROTEIN INSERTION EFFICIENCY FACTOR-RELATED"/>
    <property type="match status" value="1"/>
</dbReference>
<dbReference type="GO" id="GO:0005886">
    <property type="term" value="C:plasma membrane"/>
    <property type="evidence" value="ECO:0007669"/>
    <property type="project" value="UniProtKB-SubCell"/>
</dbReference>
<dbReference type="PANTHER" id="PTHR33383">
    <property type="entry name" value="MEMBRANE PROTEIN INSERTION EFFICIENCY FACTOR-RELATED"/>
    <property type="match status" value="1"/>
</dbReference>
<dbReference type="OrthoDB" id="9801753at2"/>
<evidence type="ECO:0000256" key="1">
    <source>
        <dbReference type="HAMAP-Rule" id="MF_00386"/>
    </source>
</evidence>
<dbReference type="STRING" id="478744.SAMN05444359_10622"/>
<evidence type="ECO:0000313" key="3">
    <source>
        <dbReference type="EMBL" id="SEQ13339.1"/>
    </source>
</evidence>
<name>A0A1H9DIT4_9BACT</name>
<dbReference type="InParanoid" id="A0A1H9DIT4"/>
<dbReference type="InterPro" id="IPR002696">
    <property type="entry name" value="Membr_insert_effic_factor_YidD"/>
</dbReference>
<sequence length="93" mass="10449">MLKWLLIFPIRLYQVTLSPLLGPNKCRYQPTCSHYAIEAIKVWGPLKGSWLAAKRIGSCHPWGGHGHDPVPKKPGADNTEKQEHEVLRGKPLS</sequence>
<comment type="similarity">
    <text evidence="1">Belongs to the UPF0161 family.</text>
</comment>
<dbReference type="RefSeq" id="WP_090166999.1">
    <property type="nucleotide sequence ID" value="NZ_FOFB01000006.1"/>
</dbReference>
<accession>A0A1H9DIT4</accession>
<dbReference type="HAMAP" id="MF_00386">
    <property type="entry name" value="UPF0161_YidD"/>
    <property type="match status" value="1"/>
</dbReference>
<protein>
    <recommendedName>
        <fullName evidence="1">Putative membrane protein insertion efficiency factor</fullName>
    </recommendedName>
</protein>
<evidence type="ECO:0000256" key="2">
    <source>
        <dbReference type="SAM" id="MobiDB-lite"/>
    </source>
</evidence>
<dbReference type="EMBL" id="FOFB01000006">
    <property type="protein sequence ID" value="SEQ13339.1"/>
    <property type="molecule type" value="Genomic_DNA"/>
</dbReference>
<organism evidence="3 4">
    <name type="scientific">Neolewinella agarilytica</name>
    <dbReference type="NCBI Taxonomy" id="478744"/>
    <lineage>
        <taxon>Bacteria</taxon>
        <taxon>Pseudomonadati</taxon>
        <taxon>Bacteroidota</taxon>
        <taxon>Saprospiria</taxon>
        <taxon>Saprospirales</taxon>
        <taxon>Lewinellaceae</taxon>
        <taxon>Neolewinella</taxon>
    </lineage>
</organism>
<dbReference type="Pfam" id="PF01809">
    <property type="entry name" value="YidD"/>
    <property type="match status" value="1"/>
</dbReference>
<dbReference type="FunCoup" id="A0A1H9DIT4">
    <property type="interactions" value="246"/>
</dbReference>
<keyword evidence="4" id="KW-1185">Reference proteome</keyword>
<dbReference type="SMART" id="SM01234">
    <property type="entry name" value="Haemolytic"/>
    <property type="match status" value="1"/>
</dbReference>
<feature type="region of interest" description="Disordered" evidence="2">
    <location>
        <begin position="62"/>
        <end position="93"/>
    </location>
</feature>
<reference evidence="4" key="1">
    <citation type="submission" date="2016-10" db="EMBL/GenBank/DDBJ databases">
        <authorList>
            <person name="Varghese N."/>
            <person name="Submissions S."/>
        </authorList>
    </citation>
    <scope>NUCLEOTIDE SEQUENCE [LARGE SCALE GENOMIC DNA]</scope>
    <source>
        <strain evidence="4">DSM 24740</strain>
    </source>
</reference>
<gene>
    <name evidence="3" type="ORF">SAMN05444359_10622</name>
</gene>
<dbReference type="AlphaFoldDB" id="A0A1H9DIT4"/>
<keyword evidence="1" id="KW-0472">Membrane</keyword>
<feature type="compositionally biased region" description="Basic and acidic residues" evidence="2">
    <location>
        <begin position="65"/>
        <end position="93"/>
    </location>
</feature>
<dbReference type="NCBIfam" id="TIGR00278">
    <property type="entry name" value="membrane protein insertion efficiency factor YidD"/>
    <property type="match status" value="1"/>
</dbReference>
<keyword evidence="1" id="KW-1003">Cell membrane</keyword>
<comment type="subcellular location">
    <subcellularLocation>
        <location evidence="1">Cell membrane</location>
        <topology evidence="1">Peripheral membrane protein</topology>
        <orientation evidence="1">Cytoplasmic side</orientation>
    </subcellularLocation>
</comment>
<proteinExistence type="inferred from homology"/>